<dbReference type="NCBIfam" id="TIGR02359">
    <property type="entry name" value="thiW"/>
    <property type="match status" value="1"/>
</dbReference>
<organism evidence="2">
    <name type="scientific">marine sediment metagenome</name>
    <dbReference type="NCBI Taxonomy" id="412755"/>
    <lineage>
        <taxon>unclassified sequences</taxon>
        <taxon>metagenomes</taxon>
        <taxon>ecological metagenomes</taxon>
    </lineage>
</organism>
<reference evidence="2" key="1">
    <citation type="journal article" date="2014" name="Front. Microbiol.">
        <title>High frequency of phylogenetically diverse reductive dehalogenase-homologous genes in deep subseafloor sedimentary metagenomes.</title>
        <authorList>
            <person name="Kawai M."/>
            <person name="Futagami T."/>
            <person name="Toyoda A."/>
            <person name="Takaki Y."/>
            <person name="Nishi S."/>
            <person name="Hori S."/>
            <person name="Arai W."/>
            <person name="Tsubouchi T."/>
            <person name="Morono Y."/>
            <person name="Uchiyama I."/>
            <person name="Ito T."/>
            <person name="Fujiyama A."/>
            <person name="Inagaki F."/>
            <person name="Takami H."/>
        </authorList>
    </citation>
    <scope>NUCLEOTIDE SEQUENCE</scope>
    <source>
        <strain evidence="2">Expedition CK06-06</strain>
    </source>
</reference>
<keyword evidence="1" id="KW-1133">Transmembrane helix</keyword>
<feature type="transmembrane region" description="Helical" evidence="1">
    <location>
        <begin position="111"/>
        <end position="130"/>
    </location>
</feature>
<dbReference type="InterPro" id="IPR012652">
    <property type="entry name" value="ThiW"/>
</dbReference>
<protein>
    <recommendedName>
        <fullName evidence="3">ThiW protein</fullName>
    </recommendedName>
</protein>
<feature type="transmembrane region" description="Helical" evidence="1">
    <location>
        <begin position="15"/>
        <end position="35"/>
    </location>
</feature>
<dbReference type="PIRSF" id="PIRSF024534">
    <property type="entry name" value="ThiW"/>
    <property type="match status" value="1"/>
</dbReference>
<accession>X0WVP8</accession>
<evidence type="ECO:0000313" key="2">
    <source>
        <dbReference type="EMBL" id="GAG28493.1"/>
    </source>
</evidence>
<dbReference type="AlphaFoldDB" id="X0WVP8"/>
<comment type="caution">
    <text evidence="2">The sequence shown here is derived from an EMBL/GenBank/DDBJ whole genome shotgun (WGS) entry which is preliminary data.</text>
</comment>
<feature type="transmembrane region" description="Helical" evidence="1">
    <location>
        <begin position="47"/>
        <end position="74"/>
    </location>
</feature>
<feature type="transmembrane region" description="Helical" evidence="1">
    <location>
        <begin position="80"/>
        <end position="99"/>
    </location>
</feature>
<keyword evidence="1" id="KW-0472">Membrane</keyword>
<feature type="non-terminal residue" evidence="2">
    <location>
        <position position="1"/>
    </location>
</feature>
<evidence type="ECO:0008006" key="3">
    <source>
        <dbReference type="Google" id="ProtNLM"/>
    </source>
</evidence>
<name>X0WVP8_9ZZZZ</name>
<dbReference type="EMBL" id="BARS01048889">
    <property type="protein sequence ID" value="GAG28493.1"/>
    <property type="molecule type" value="Genomic_DNA"/>
</dbReference>
<evidence type="ECO:0000256" key="1">
    <source>
        <dbReference type="SAM" id="Phobius"/>
    </source>
</evidence>
<feature type="transmembrane region" description="Helical" evidence="1">
    <location>
        <begin position="136"/>
        <end position="157"/>
    </location>
</feature>
<gene>
    <name evidence="2" type="ORF">S01H1_73190</name>
</gene>
<sequence>SSDRLTGGAMATKKIALTTVLIALTVVFSPFYIPLGTTKCFPAQHMMNVVAGVLLGPWYAGLMALGTGLIRNFLGMGTVYAFPGGIPGALVVGIIYRYIWKNDYAGLAEPLGTVVIGATLSALVVAPWKGHSLTMYFFWAAFATSSVPGSVLGFVVLKAIRRIGLAKYFV</sequence>
<proteinExistence type="predicted"/>
<dbReference type="Gene3D" id="1.10.1760.20">
    <property type="match status" value="1"/>
</dbReference>
<dbReference type="Pfam" id="PF09512">
    <property type="entry name" value="ThiW"/>
    <property type="match status" value="1"/>
</dbReference>
<keyword evidence="1" id="KW-0812">Transmembrane</keyword>